<dbReference type="Gene3D" id="2.40.128.130">
    <property type="entry name" value="Autotransporter beta-domain"/>
    <property type="match status" value="1"/>
</dbReference>
<evidence type="ECO:0000313" key="1">
    <source>
        <dbReference type="EMBL" id="MDN8601370.1"/>
    </source>
</evidence>
<dbReference type="InterPro" id="IPR006315">
    <property type="entry name" value="OM_autotransptr_brl_dom"/>
</dbReference>
<reference evidence="1 2" key="1">
    <citation type="submission" date="2023-07" db="EMBL/GenBank/DDBJ databases">
        <title>Citrobacter selenititolerans sp. nov., isolated from seleniferous soil.</title>
        <authorList>
            <person name="Zhang S."/>
            <person name="Li K."/>
            <person name="Peng J."/>
            <person name="Wang H."/>
            <person name="Sun J."/>
            <person name="Guo Y."/>
        </authorList>
    </citation>
    <scope>NUCLEOTIDE SEQUENCE [LARGE SCALE GENOMIC DNA]</scope>
    <source>
        <strain evidence="1 2">S2-9</strain>
    </source>
</reference>
<comment type="caution">
    <text evidence="1">The sequence shown here is derived from an EMBL/GenBank/DDBJ whole genome shotgun (WGS) entry which is preliminary data.</text>
</comment>
<dbReference type="NCBIfam" id="TIGR01414">
    <property type="entry name" value="autotrans_barl"/>
    <property type="match status" value="1"/>
</dbReference>
<accession>A0ABT8PZ44</accession>
<proteinExistence type="predicted"/>
<dbReference type="EMBL" id="JAUJYW010000008">
    <property type="protein sequence ID" value="MDN8601370.1"/>
    <property type="molecule type" value="Genomic_DNA"/>
</dbReference>
<organism evidence="1 2">
    <name type="scientific">Citrobacter enshiensis</name>
    <dbReference type="NCBI Taxonomy" id="2971264"/>
    <lineage>
        <taxon>Bacteria</taxon>
        <taxon>Pseudomonadati</taxon>
        <taxon>Pseudomonadota</taxon>
        <taxon>Gammaproteobacteria</taxon>
        <taxon>Enterobacterales</taxon>
        <taxon>Enterobacteriaceae</taxon>
        <taxon>Citrobacter</taxon>
    </lineage>
</organism>
<name>A0ABT8PZ44_9ENTR</name>
<dbReference type="InterPro" id="IPR036709">
    <property type="entry name" value="Autotransporte_beta_dom_sf"/>
</dbReference>
<gene>
    <name evidence="1" type="ORF">Q0A17_18415</name>
</gene>
<keyword evidence="2" id="KW-1185">Reference proteome</keyword>
<sequence>MSAALTQHTHIYASINYEKGDGMESPWTGNIGFSYDF</sequence>
<dbReference type="Proteomes" id="UP001174867">
    <property type="component" value="Unassembled WGS sequence"/>
</dbReference>
<dbReference type="RefSeq" id="WP_301702014.1">
    <property type="nucleotide sequence ID" value="NZ_JAUJYW010000008.1"/>
</dbReference>
<evidence type="ECO:0000313" key="2">
    <source>
        <dbReference type="Proteomes" id="UP001174867"/>
    </source>
</evidence>
<protein>
    <submittedName>
        <fullName evidence="1">Autotransporter outer membrane beta-barrel domain-containing protein</fullName>
    </submittedName>
</protein>